<dbReference type="OrthoDB" id="350562at2"/>
<reference evidence="3 4" key="1">
    <citation type="submission" date="2013-04" db="EMBL/GenBank/DDBJ databases">
        <title>The Genome Sequence of Treponema maltophilum ATCC 51939.</title>
        <authorList>
            <consortium name="The Broad Institute Genomics Platform"/>
            <person name="Earl A."/>
            <person name="Ward D."/>
            <person name="Feldgarden M."/>
            <person name="Gevers D."/>
            <person name="Leonetti C."/>
            <person name="Blanton J.M."/>
            <person name="Dewhirst F.E."/>
            <person name="Izard J."/>
            <person name="Walker B."/>
            <person name="Young S."/>
            <person name="Zeng Q."/>
            <person name="Gargeya S."/>
            <person name="Fitzgerald M."/>
            <person name="Haas B."/>
            <person name="Abouelleil A."/>
            <person name="Allen A.W."/>
            <person name="Alvarado L."/>
            <person name="Arachchi H.M."/>
            <person name="Berlin A.M."/>
            <person name="Chapman S.B."/>
            <person name="Gainer-Dewar J."/>
            <person name="Goldberg J."/>
            <person name="Griggs A."/>
            <person name="Gujja S."/>
            <person name="Hansen M."/>
            <person name="Howarth C."/>
            <person name="Imamovic A."/>
            <person name="Ireland A."/>
            <person name="Larimer J."/>
            <person name="McCowan C."/>
            <person name="Murphy C."/>
            <person name="Pearson M."/>
            <person name="Poon T.W."/>
            <person name="Priest M."/>
            <person name="Roberts A."/>
            <person name="Saif S."/>
            <person name="Shea T."/>
            <person name="Sisk P."/>
            <person name="Sykes S."/>
            <person name="Wortman J."/>
            <person name="Nusbaum C."/>
            <person name="Birren B."/>
        </authorList>
    </citation>
    <scope>NUCLEOTIDE SEQUENCE [LARGE SCALE GENOMIC DNA]</scope>
    <source>
        <strain evidence="3 4">ATCC 51939</strain>
    </source>
</reference>
<dbReference type="STRING" id="1125699.HMPREF9194_01517"/>
<dbReference type="Proteomes" id="UP000014541">
    <property type="component" value="Unassembled WGS sequence"/>
</dbReference>
<feature type="signal peptide" evidence="2">
    <location>
        <begin position="1"/>
        <end position="24"/>
    </location>
</feature>
<keyword evidence="4" id="KW-1185">Reference proteome</keyword>
<sequence length="200" mass="21089">MKKTFIIAAAAFICAGIFLQEAKAQEAVYNEDTVADNVARIDILMKDLDANKADIQKLALEIPYHERAALYKKGKTDALPSVALNAFSFFIGIPPNLGIGSFVQHDTAGGLINLGTGLAGIGCITSGLILFKTNPDTAAALFVSGGALCLGSWIFGIVRPIVFASSHNKKLEDALLLKTKVTLVPAVGADRLGLGVAIRY</sequence>
<evidence type="ECO:0008006" key="5">
    <source>
        <dbReference type="Google" id="ProtNLM"/>
    </source>
</evidence>
<feature type="transmembrane region" description="Helical" evidence="1">
    <location>
        <begin position="137"/>
        <end position="162"/>
    </location>
</feature>
<keyword evidence="2" id="KW-0732">Signal</keyword>
<dbReference type="Pfam" id="PF05628">
    <property type="entry name" value="Borrelia_P13"/>
    <property type="match status" value="1"/>
</dbReference>
<accession>S3K2P0</accession>
<proteinExistence type="predicted"/>
<protein>
    <recommendedName>
        <fullName evidence="5">Borrelia membrane protein P13</fullName>
    </recommendedName>
</protein>
<comment type="caution">
    <text evidence="3">The sequence shown here is derived from an EMBL/GenBank/DDBJ whole genome shotgun (WGS) entry which is preliminary data.</text>
</comment>
<keyword evidence="1" id="KW-0472">Membrane</keyword>
<feature type="transmembrane region" description="Helical" evidence="1">
    <location>
        <begin position="78"/>
        <end position="99"/>
    </location>
</feature>
<dbReference type="InterPro" id="IPR008420">
    <property type="entry name" value="Borrelia_P13"/>
</dbReference>
<feature type="chain" id="PRO_5004511191" description="Borrelia membrane protein P13" evidence="2">
    <location>
        <begin position="25"/>
        <end position="200"/>
    </location>
</feature>
<feature type="transmembrane region" description="Helical" evidence="1">
    <location>
        <begin position="111"/>
        <end position="131"/>
    </location>
</feature>
<keyword evidence="1" id="KW-1133">Transmembrane helix</keyword>
<dbReference type="EMBL" id="ATFF01000006">
    <property type="protein sequence ID" value="EPF31176.1"/>
    <property type="molecule type" value="Genomic_DNA"/>
</dbReference>
<dbReference type="RefSeq" id="WP_016525787.1">
    <property type="nucleotide sequence ID" value="NZ_KE332518.1"/>
</dbReference>
<evidence type="ECO:0000256" key="1">
    <source>
        <dbReference type="SAM" id="Phobius"/>
    </source>
</evidence>
<dbReference type="AlphaFoldDB" id="S3K2P0"/>
<organism evidence="3 4">
    <name type="scientific">Treponema maltophilum ATCC 51939</name>
    <dbReference type="NCBI Taxonomy" id="1125699"/>
    <lineage>
        <taxon>Bacteria</taxon>
        <taxon>Pseudomonadati</taxon>
        <taxon>Spirochaetota</taxon>
        <taxon>Spirochaetia</taxon>
        <taxon>Spirochaetales</taxon>
        <taxon>Treponemataceae</taxon>
        <taxon>Treponema</taxon>
    </lineage>
</organism>
<evidence type="ECO:0000313" key="4">
    <source>
        <dbReference type="Proteomes" id="UP000014541"/>
    </source>
</evidence>
<keyword evidence="1" id="KW-0812">Transmembrane</keyword>
<evidence type="ECO:0000313" key="3">
    <source>
        <dbReference type="EMBL" id="EPF31176.1"/>
    </source>
</evidence>
<dbReference type="PATRIC" id="fig|1125699.3.peg.1531"/>
<dbReference type="HOGENOM" id="CLU_1365718_0_0_12"/>
<evidence type="ECO:0000256" key="2">
    <source>
        <dbReference type="SAM" id="SignalP"/>
    </source>
</evidence>
<gene>
    <name evidence="3" type="ORF">HMPREF9194_01517</name>
</gene>
<name>S3K2P0_TREMA</name>